<evidence type="ECO:0008006" key="4">
    <source>
        <dbReference type="Google" id="ProtNLM"/>
    </source>
</evidence>
<organism evidence="2 3">
    <name type="scientific">Candidatus Kutchimonas denitrificans</name>
    <dbReference type="NCBI Taxonomy" id="3056748"/>
    <lineage>
        <taxon>Bacteria</taxon>
        <taxon>Pseudomonadati</taxon>
        <taxon>Gemmatimonadota</taxon>
        <taxon>Gemmatimonadia</taxon>
        <taxon>Candidatus Palauibacterales</taxon>
        <taxon>Candidatus Palauibacteraceae</taxon>
        <taxon>Candidatus Kutchimonas</taxon>
    </lineage>
</organism>
<evidence type="ECO:0000313" key="3">
    <source>
        <dbReference type="Proteomes" id="UP000702544"/>
    </source>
</evidence>
<gene>
    <name evidence="2" type="ORF">GWO12_09005</name>
</gene>
<feature type="region of interest" description="Disordered" evidence="1">
    <location>
        <begin position="1"/>
        <end position="21"/>
    </location>
</feature>
<reference evidence="2 3" key="1">
    <citation type="submission" date="2020-01" db="EMBL/GenBank/DDBJ databases">
        <title>Genomes assembled from Gulf of Kutch pelagic sediment metagenomes.</title>
        <authorList>
            <person name="Chandrashekar M."/>
            <person name="Mahajan M.S."/>
            <person name="Dave K.J."/>
            <person name="Vatsa P."/>
            <person name="Nathani N.M."/>
        </authorList>
    </citation>
    <scope>NUCLEOTIDE SEQUENCE [LARGE SCALE GENOMIC DNA]</scope>
    <source>
        <strain evidence="2">KS3-K002</strain>
    </source>
</reference>
<comment type="caution">
    <text evidence="2">The sequence shown here is derived from an EMBL/GenBank/DDBJ whole genome shotgun (WGS) entry which is preliminary data.</text>
</comment>
<evidence type="ECO:0000313" key="2">
    <source>
        <dbReference type="EMBL" id="NIR75236.1"/>
    </source>
</evidence>
<accession>A0AAE4ZBK1</accession>
<proteinExistence type="predicted"/>
<evidence type="ECO:0000256" key="1">
    <source>
        <dbReference type="SAM" id="MobiDB-lite"/>
    </source>
</evidence>
<dbReference type="Proteomes" id="UP000702544">
    <property type="component" value="Unassembled WGS sequence"/>
</dbReference>
<dbReference type="EMBL" id="JAACAK010000067">
    <property type="protein sequence ID" value="NIR75236.1"/>
    <property type="molecule type" value="Genomic_DNA"/>
</dbReference>
<dbReference type="AlphaFoldDB" id="A0AAE4ZBK1"/>
<sequence>MAGSGRGGPGDRDPHRPGSAAGRRRWRRLLVPWTVAWVLFGGAASGQVVEFRAGSGGLARADEVVRSVLARGDYVVLTADRVLSPGEVIDGDVIVLGATLRVEGTIRGDLVGVQSDIFARPGGEVGGTVVVLGGGFYGSTLARLARRPVSAAVYGYTYETTRGGGYAIVAPGGRVSLRPAGLYGLLLPEYDRVNALTIPLGLDFDRGGMSALPDAELRLRIRSAREMLDGALRLRWRTGRHAVSLAGGRTVRTNDGWINGDVDNSLYSFIGAVDTRNYYDADFVAAGIELGFGSNALWNAGLTLGWERARPLANEDPFSLFEVRAGGFQPNAPALAADAASLKLAGGVATERADGPGLTVQAELEIADDAVAGDLTFALLGGGFRLRLPTVGRQALVIEGRGQASLDDDAPPQRWRSLGGWGSLPTLVPTGQSGDRMWWTAATYQIPLSDRLGRLPSPFLWVQYGAGNAWTAGSRPSTVHDLGLGLTFGPLALALYTAPSDEFKTVFTVGFDPRH</sequence>
<name>A0AAE4ZBK1_9BACT</name>
<protein>
    <recommendedName>
        <fullName evidence="4">Polymer-forming cytoskeletal protein</fullName>
    </recommendedName>
</protein>